<organism evidence="6">
    <name type="scientific">Ignavibacterium album</name>
    <dbReference type="NCBI Taxonomy" id="591197"/>
    <lineage>
        <taxon>Bacteria</taxon>
        <taxon>Pseudomonadati</taxon>
        <taxon>Ignavibacteriota</taxon>
        <taxon>Ignavibacteria</taxon>
        <taxon>Ignavibacteriales</taxon>
        <taxon>Ignavibacteriaceae</taxon>
        <taxon>Ignavibacterium</taxon>
    </lineage>
</organism>
<feature type="signal peptide" evidence="3">
    <location>
        <begin position="1"/>
        <end position="20"/>
    </location>
</feature>
<proteinExistence type="predicted"/>
<evidence type="ECO:0000259" key="4">
    <source>
        <dbReference type="Pfam" id="PF14870"/>
    </source>
</evidence>
<comment type="caution">
    <text evidence="6">The sequence shown here is derived from an EMBL/GenBank/DDBJ whole genome shotgun (WGS) entry which is preliminary data.</text>
</comment>
<keyword evidence="2" id="KW-0604">Photosystem II</keyword>
<name>A0A7V3E5H5_9BACT</name>
<dbReference type="Pfam" id="PF14870">
    <property type="entry name" value="PSII_BNR"/>
    <property type="match status" value="1"/>
</dbReference>
<dbReference type="Pfam" id="PF18962">
    <property type="entry name" value="Por_Secre_tail"/>
    <property type="match status" value="1"/>
</dbReference>
<gene>
    <name evidence="6" type="ORF">ENS31_00125</name>
</gene>
<keyword evidence="1" id="KW-0602">Photosynthesis</keyword>
<dbReference type="CDD" id="cd15482">
    <property type="entry name" value="Sialidase_non-viral"/>
    <property type="match status" value="1"/>
</dbReference>
<evidence type="ECO:0000256" key="3">
    <source>
        <dbReference type="SAM" id="SignalP"/>
    </source>
</evidence>
<dbReference type="GO" id="GO:0015979">
    <property type="term" value="P:photosynthesis"/>
    <property type="evidence" value="ECO:0007669"/>
    <property type="project" value="UniProtKB-KW"/>
</dbReference>
<dbReference type="EMBL" id="DSUJ01000002">
    <property type="protein sequence ID" value="HFI89915.1"/>
    <property type="molecule type" value="Genomic_DNA"/>
</dbReference>
<dbReference type="AlphaFoldDB" id="A0A7V3E5H5"/>
<dbReference type="InterPro" id="IPR013783">
    <property type="entry name" value="Ig-like_fold"/>
</dbReference>
<evidence type="ECO:0000259" key="5">
    <source>
        <dbReference type="Pfam" id="PF18962"/>
    </source>
</evidence>
<dbReference type="Gene3D" id="2.60.40.10">
    <property type="entry name" value="Immunoglobulins"/>
    <property type="match status" value="1"/>
</dbReference>
<dbReference type="GO" id="GO:0009523">
    <property type="term" value="C:photosystem II"/>
    <property type="evidence" value="ECO:0007669"/>
    <property type="project" value="UniProtKB-KW"/>
</dbReference>
<dbReference type="InterPro" id="IPR028203">
    <property type="entry name" value="PSII_CF48-like_dom"/>
</dbReference>
<dbReference type="NCBIfam" id="TIGR04183">
    <property type="entry name" value="Por_Secre_tail"/>
    <property type="match status" value="1"/>
</dbReference>
<feature type="chain" id="PRO_5031423011" evidence="3">
    <location>
        <begin position="21"/>
        <end position="816"/>
    </location>
</feature>
<dbReference type="InterPro" id="IPR026444">
    <property type="entry name" value="Secre_tail"/>
</dbReference>
<sequence length="816" mass="88480">MKNIFTILFFSLSITNLSLAQVFTWEWQNPKPTGADHNDAIILSATKYMLFGNGSSVAISTDAGTNWNITYVDTGFRDIYSATFVNENIGYICGTGGLLMKTTNGGQSWFAQNSNTSAILWDVDFINADTGFVVGASGTILYTTNGGNTWTLSNYGTTTLYKVHFVNDTVGYIGTASATAGRLLKTTDGGASWQNITANITGLDGTVRGIHFVDLNTGWISNSTGKIYKTTDGGATGNIVYNIGSTTTTIYEVKFVDANNGFAITTNGRVLTTTDGGNNWNLIQTAASRNLYGLGIFGVQSYYSTTPVLVGGDAGTILISQDNGITWNLKTNAVTFQQLQRASFPTQNTGFVVGGSITTGNTFGDILKTTDGGENWVKLSIDPGNRTYSVFFLDENTGFIGSQGPTGVYKTTDGGNNWTQLNTNTGVASSIVYDIKFYNQNLGFAMYGSGQVARTTDGGNTWTPVSAAWGSAAGYEIFIVDSSVIYICGAGGRISKSTNAGLTFTQLPSLGTTTLYSMYFFSADTGYVVGSSGKIFYTTNGSTFSEILSPLLTTLYKINFYNDTLGWIGASGGDLYYTQNGGQTWFKSNFPVGSSQSVRDIQFAGNRMWIIGTDGMIIRGYADPTIPVELASFSASVSGNSVRLNWTTATELNNRGFEILRFNRDDNKWKAIGFVPGSGTTTEPISYSFTDDLSFTPTFAHTLRYRLKQVDFDGSFTYSNEIEVEIINPYQFILHQNYPNPFNPNTMISWQSPVGSHQTLKVYDILGNEIATLVDEYREAGRYKVKFDASALPSGVYVYKLTADSFVSSKKMIVVK</sequence>
<dbReference type="PANTHER" id="PTHR47199:SF2">
    <property type="entry name" value="PHOTOSYSTEM II STABILITY_ASSEMBLY FACTOR HCF136, CHLOROPLASTIC"/>
    <property type="match status" value="1"/>
</dbReference>
<evidence type="ECO:0000256" key="2">
    <source>
        <dbReference type="ARBA" id="ARBA00023276"/>
    </source>
</evidence>
<protein>
    <submittedName>
        <fullName evidence="6">T9SS type A sorting domain-containing protein</fullName>
    </submittedName>
</protein>
<reference evidence="6" key="1">
    <citation type="journal article" date="2020" name="mSystems">
        <title>Genome- and Community-Level Interaction Insights into Carbon Utilization and Element Cycling Functions of Hydrothermarchaeota in Hydrothermal Sediment.</title>
        <authorList>
            <person name="Zhou Z."/>
            <person name="Liu Y."/>
            <person name="Xu W."/>
            <person name="Pan J."/>
            <person name="Luo Z.H."/>
            <person name="Li M."/>
        </authorList>
    </citation>
    <scope>NUCLEOTIDE SEQUENCE [LARGE SCALE GENOMIC DNA]</scope>
    <source>
        <strain evidence="6">SpSt-479</strain>
    </source>
</reference>
<keyword evidence="3" id="KW-0732">Signal</keyword>
<feature type="domain" description="Secretion system C-terminal sorting" evidence="5">
    <location>
        <begin position="738"/>
        <end position="814"/>
    </location>
</feature>
<evidence type="ECO:0000313" key="6">
    <source>
        <dbReference type="EMBL" id="HFI89915.1"/>
    </source>
</evidence>
<feature type="domain" description="Photosynthesis system II assembly factor Ycf48/Hcf136-like" evidence="4">
    <location>
        <begin position="107"/>
        <end position="236"/>
    </location>
</feature>
<dbReference type="PANTHER" id="PTHR47199">
    <property type="entry name" value="PHOTOSYSTEM II STABILITY/ASSEMBLY FACTOR HCF136, CHLOROPLASTIC"/>
    <property type="match status" value="1"/>
</dbReference>
<evidence type="ECO:0000256" key="1">
    <source>
        <dbReference type="ARBA" id="ARBA00022531"/>
    </source>
</evidence>
<accession>A0A7V3E5H5</accession>
<dbReference type="InterPro" id="IPR015943">
    <property type="entry name" value="WD40/YVTN_repeat-like_dom_sf"/>
</dbReference>
<dbReference type="SUPFAM" id="SSF110296">
    <property type="entry name" value="Oligoxyloglucan reducing end-specific cellobiohydrolase"/>
    <property type="match status" value="3"/>
</dbReference>
<dbReference type="Gene3D" id="2.60.40.4070">
    <property type="match status" value="1"/>
</dbReference>
<dbReference type="Gene3D" id="2.130.10.10">
    <property type="entry name" value="YVTN repeat-like/Quinoprotein amine dehydrogenase"/>
    <property type="match status" value="4"/>
</dbReference>